<comment type="caution">
    <text evidence="3">The sequence shown here is derived from an EMBL/GenBank/DDBJ whole genome shotgun (WGS) entry which is preliminary data.</text>
</comment>
<dbReference type="RefSeq" id="WP_344323297.1">
    <property type="nucleotide sequence ID" value="NZ_BAAAPY010000001.1"/>
</dbReference>
<keyword evidence="2" id="KW-0812">Transmembrane</keyword>
<dbReference type="InterPro" id="IPR010273">
    <property type="entry name" value="DUF881"/>
</dbReference>
<name>A0ABN2VR52_9ACTN</name>
<accession>A0ABN2VR52</accession>
<dbReference type="Proteomes" id="UP001501480">
    <property type="component" value="Unassembled WGS sequence"/>
</dbReference>
<feature type="transmembrane region" description="Helical" evidence="2">
    <location>
        <begin position="44"/>
        <end position="62"/>
    </location>
</feature>
<gene>
    <name evidence="3" type="ORF">GCM10009821_02300</name>
</gene>
<protein>
    <submittedName>
        <fullName evidence="3">DUF881 domain-containing protein</fullName>
    </submittedName>
</protein>
<evidence type="ECO:0000313" key="4">
    <source>
        <dbReference type="Proteomes" id="UP001501480"/>
    </source>
</evidence>
<keyword evidence="4" id="KW-1185">Reference proteome</keyword>
<dbReference type="EMBL" id="BAAAPY010000001">
    <property type="protein sequence ID" value="GAA2069414.1"/>
    <property type="molecule type" value="Genomic_DNA"/>
</dbReference>
<reference evidence="3 4" key="1">
    <citation type="journal article" date="2019" name="Int. J. Syst. Evol. Microbiol.">
        <title>The Global Catalogue of Microorganisms (GCM) 10K type strain sequencing project: providing services to taxonomists for standard genome sequencing and annotation.</title>
        <authorList>
            <consortium name="The Broad Institute Genomics Platform"/>
            <consortium name="The Broad Institute Genome Sequencing Center for Infectious Disease"/>
            <person name="Wu L."/>
            <person name="Ma J."/>
        </authorList>
    </citation>
    <scope>NUCLEOTIDE SEQUENCE [LARGE SCALE GENOMIC DNA]</scope>
    <source>
        <strain evidence="3 4">JCM 15749</strain>
    </source>
</reference>
<evidence type="ECO:0000313" key="3">
    <source>
        <dbReference type="EMBL" id="GAA2069414.1"/>
    </source>
</evidence>
<keyword evidence="2" id="KW-0472">Membrane</keyword>
<organism evidence="3 4">
    <name type="scientific">Aeromicrobium halocynthiae</name>
    <dbReference type="NCBI Taxonomy" id="560557"/>
    <lineage>
        <taxon>Bacteria</taxon>
        <taxon>Bacillati</taxon>
        <taxon>Actinomycetota</taxon>
        <taxon>Actinomycetes</taxon>
        <taxon>Propionibacteriales</taxon>
        <taxon>Nocardioidaceae</taxon>
        <taxon>Aeromicrobium</taxon>
    </lineage>
</organism>
<sequence>MTAHLTGRRRAEGLLDEIADSALDDDYYLVRAGEPRDGRTTNTLTVGAVMVLFATLVTLAALQGSAERPERIQERSAMITDIATGRAEVATLQGVLARLDREVRSLGDADGLDGRRTGEAPSLGGSVPVRGPGLVVELSDAEVPVGDAPRVGARDLRVVLNGLWYAGAEAIAVDGLRITSLSAVTSAEGVVQVNYVPLASPITVSAIGDTSVLEQRFRAGSAGRYLDARTEDDGLGIDVRAAEDLALEADDRVASLEFAEALEEAR</sequence>
<keyword evidence="2" id="KW-1133">Transmembrane helix</keyword>
<dbReference type="Gene3D" id="3.30.70.1880">
    <property type="entry name" value="Protein of unknown function DUF881"/>
    <property type="match status" value="1"/>
</dbReference>
<dbReference type="PANTHER" id="PTHR37313">
    <property type="entry name" value="UPF0749 PROTEIN RV1825"/>
    <property type="match status" value="1"/>
</dbReference>
<dbReference type="Pfam" id="PF05949">
    <property type="entry name" value="DUF881"/>
    <property type="match status" value="1"/>
</dbReference>
<comment type="similarity">
    <text evidence="1">Belongs to the UPF0749 family.</text>
</comment>
<dbReference type="PANTHER" id="PTHR37313:SF1">
    <property type="entry name" value="UPF0749 PROTEIN RV1823"/>
    <property type="match status" value="1"/>
</dbReference>
<evidence type="ECO:0000256" key="2">
    <source>
        <dbReference type="SAM" id="Phobius"/>
    </source>
</evidence>
<proteinExistence type="inferred from homology"/>
<evidence type="ECO:0000256" key="1">
    <source>
        <dbReference type="ARBA" id="ARBA00009108"/>
    </source>
</evidence>